<gene>
    <name evidence="3" type="ORF">LSH36_807g00141</name>
</gene>
<feature type="domain" description="F5/8 type C" evidence="2">
    <location>
        <begin position="94"/>
        <end position="193"/>
    </location>
</feature>
<dbReference type="Proteomes" id="UP001208570">
    <property type="component" value="Unassembled WGS sequence"/>
</dbReference>
<protein>
    <recommendedName>
        <fullName evidence="5">F5/8 type C domain-containing protein</fullName>
    </recommendedName>
</protein>
<dbReference type="InterPro" id="IPR000421">
    <property type="entry name" value="FA58C"/>
</dbReference>
<dbReference type="Pfam" id="PF00754">
    <property type="entry name" value="F5_F8_type_C"/>
    <property type="match status" value="1"/>
</dbReference>
<proteinExistence type="predicted"/>
<accession>A0AAD9MUW3</accession>
<dbReference type="Gene3D" id="2.60.120.260">
    <property type="entry name" value="Galactose-binding domain-like"/>
    <property type="match status" value="1"/>
</dbReference>
<name>A0AAD9MUW3_9ANNE</name>
<dbReference type="Pfam" id="PF00024">
    <property type="entry name" value="PAN_1"/>
    <property type="match status" value="1"/>
</dbReference>
<evidence type="ECO:0008006" key="5">
    <source>
        <dbReference type="Google" id="ProtNLM"/>
    </source>
</evidence>
<evidence type="ECO:0000313" key="3">
    <source>
        <dbReference type="EMBL" id="KAK2143859.1"/>
    </source>
</evidence>
<reference evidence="3" key="1">
    <citation type="journal article" date="2023" name="Mol. Biol. Evol.">
        <title>Third-Generation Sequencing Reveals the Adaptive Role of the Epigenome in Three Deep-Sea Polychaetes.</title>
        <authorList>
            <person name="Perez M."/>
            <person name="Aroh O."/>
            <person name="Sun Y."/>
            <person name="Lan Y."/>
            <person name="Juniper S.K."/>
            <person name="Young C.R."/>
            <person name="Angers B."/>
            <person name="Qian P.Y."/>
        </authorList>
    </citation>
    <scope>NUCLEOTIDE SEQUENCE</scope>
    <source>
        <strain evidence="3">P08H-3</strain>
    </source>
</reference>
<evidence type="ECO:0000259" key="2">
    <source>
        <dbReference type="Pfam" id="PF00754"/>
    </source>
</evidence>
<evidence type="ECO:0000313" key="4">
    <source>
        <dbReference type="Proteomes" id="UP001208570"/>
    </source>
</evidence>
<comment type="caution">
    <text evidence="3">The sequence shown here is derived from an EMBL/GenBank/DDBJ whole genome shotgun (WGS) entry which is preliminary data.</text>
</comment>
<dbReference type="EMBL" id="JAODUP010000807">
    <property type="protein sequence ID" value="KAK2143859.1"/>
    <property type="molecule type" value="Genomic_DNA"/>
</dbReference>
<dbReference type="InterPro" id="IPR008979">
    <property type="entry name" value="Galactose-bd-like_sf"/>
</dbReference>
<keyword evidence="4" id="KW-1185">Reference proteome</keyword>
<sequence>MDKAPDISSWIRPLSVVSILQTCLIRCSVTPECKAVLYENSKCYLYSTSDGSSVLIFGQQAVSVVSRKSIYGNAPQINIVQLNNIVSCSASAKYLSHTCYNMIDGVLTTFWMTNTTNLYQWIRLEFAQYYEVHAVDLWSRARTKGQCSRLSLNFSNNFIRQVDRKCVTTDRPAYNRFEIDGVLSDYVKMTCIDRCLPSGWFVHFEMAVFVRV</sequence>
<dbReference type="AlphaFoldDB" id="A0AAD9MUW3"/>
<evidence type="ECO:0000259" key="1">
    <source>
        <dbReference type="Pfam" id="PF00024"/>
    </source>
</evidence>
<dbReference type="SUPFAM" id="SSF49785">
    <property type="entry name" value="Galactose-binding domain-like"/>
    <property type="match status" value="1"/>
</dbReference>
<feature type="domain" description="Apple" evidence="1">
    <location>
        <begin position="17"/>
        <end position="64"/>
    </location>
</feature>
<organism evidence="3 4">
    <name type="scientific">Paralvinella palmiformis</name>
    <dbReference type="NCBI Taxonomy" id="53620"/>
    <lineage>
        <taxon>Eukaryota</taxon>
        <taxon>Metazoa</taxon>
        <taxon>Spiralia</taxon>
        <taxon>Lophotrochozoa</taxon>
        <taxon>Annelida</taxon>
        <taxon>Polychaeta</taxon>
        <taxon>Sedentaria</taxon>
        <taxon>Canalipalpata</taxon>
        <taxon>Terebellida</taxon>
        <taxon>Terebelliformia</taxon>
        <taxon>Alvinellidae</taxon>
        <taxon>Paralvinella</taxon>
    </lineage>
</organism>
<dbReference type="InterPro" id="IPR003609">
    <property type="entry name" value="Pan_app"/>
</dbReference>